<dbReference type="Pfam" id="PF00126">
    <property type="entry name" value="HTH_1"/>
    <property type="match status" value="1"/>
</dbReference>
<dbReference type="InterPro" id="IPR000847">
    <property type="entry name" value="LysR_HTH_N"/>
</dbReference>
<evidence type="ECO:0000259" key="5">
    <source>
        <dbReference type="PROSITE" id="PS50931"/>
    </source>
</evidence>
<dbReference type="SUPFAM" id="SSF53850">
    <property type="entry name" value="Periplasmic binding protein-like II"/>
    <property type="match status" value="1"/>
</dbReference>
<dbReference type="GO" id="GO:0003700">
    <property type="term" value="F:DNA-binding transcription factor activity"/>
    <property type="evidence" value="ECO:0007669"/>
    <property type="project" value="InterPro"/>
</dbReference>
<reference evidence="6 7" key="1">
    <citation type="submission" date="2014-09" db="EMBL/GenBank/DDBJ databases">
        <title>Genome sequence of Pseudomonas lutea strain DSM 17257T.</title>
        <authorList>
            <person name="Kwak Y."/>
            <person name="Shin J.-H."/>
        </authorList>
    </citation>
    <scope>NUCLEOTIDE SEQUENCE [LARGE SCALE GENOMIC DNA]</scope>
    <source>
        <strain evidence="6 7">DSM 17257</strain>
    </source>
</reference>
<dbReference type="PANTHER" id="PTHR30346:SF30">
    <property type="entry name" value="SMALL NEUTRAL PROTEASE REGULATORY PROTEIN"/>
    <property type="match status" value="1"/>
</dbReference>
<dbReference type="InterPro" id="IPR005119">
    <property type="entry name" value="LysR_subst-bd"/>
</dbReference>
<comment type="caution">
    <text evidence="6">The sequence shown here is derived from an EMBL/GenBank/DDBJ whole genome shotgun (WGS) entry which is preliminary data.</text>
</comment>
<dbReference type="OrthoDB" id="5289754at2"/>
<dbReference type="PROSITE" id="PS50931">
    <property type="entry name" value="HTH_LYSR"/>
    <property type="match status" value="1"/>
</dbReference>
<keyword evidence="2" id="KW-0805">Transcription regulation</keyword>
<feature type="domain" description="HTH lysR-type" evidence="5">
    <location>
        <begin position="1"/>
        <end position="58"/>
    </location>
</feature>
<dbReference type="CDD" id="cd08451">
    <property type="entry name" value="PBP2_BudR"/>
    <property type="match status" value="1"/>
</dbReference>
<evidence type="ECO:0000256" key="3">
    <source>
        <dbReference type="ARBA" id="ARBA00023125"/>
    </source>
</evidence>
<dbReference type="GO" id="GO:0003677">
    <property type="term" value="F:DNA binding"/>
    <property type="evidence" value="ECO:0007669"/>
    <property type="project" value="UniProtKB-KW"/>
</dbReference>
<evidence type="ECO:0000313" key="7">
    <source>
        <dbReference type="Proteomes" id="UP000029719"/>
    </source>
</evidence>
<organism evidence="6 7">
    <name type="scientific">Pseudomonas lutea</name>
    <dbReference type="NCBI Taxonomy" id="243924"/>
    <lineage>
        <taxon>Bacteria</taxon>
        <taxon>Pseudomonadati</taxon>
        <taxon>Pseudomonadota</taxon>
        <taxon>Gammaproteobacteria</taxon>
        <taxon>Pseudomonadales</taxon>
        <taxon>Pseudomonadaceae</taxon>
        <taxon>Pseudomonas</taxon>
    </lineage>
</organism>
<dbReference type="InterPro" id="IPR037410">
    <property type="entry name" value="BudR_PBP2"/>
</dbReference>
<gene>
    <name evidence="6" type="ORF">LT42_03230</name>
</gene>
<dbReference type="InterPro" id="IPR036388">
    <property type="entry name" value="WH-like_DNA-bd_sf"/>
</dbReference>
<protein>
    <submittedName>
        <fullName evidence="6">LysR family transcriptional regulator</fullName>
    </submittedName>
</protein>
<dbReference type="Pfam" id="PF03466">
    <property type="entry name" value="LysR_substrate"/>
    <property type="match status" value="1"/>
</dbReference>
<dbReference type="PANTHER" id="PTHR30346">
    <property type="entry name" value="TRANSCRIPTIONAL DUAL REGULATOR HCAR-RELATED"/>
    <property type="match status" value="1"/>
</dbReference>
<dbReference type="InterPro" id="IPR036390">
    <property type="entry name" value="WH_DNA-bd_sf"/>
</dbReference>
<keyword evidence="3" id="KW-0238">DNA-binding</keyword>
<keyword evidence="4" id="KW-0804">Transcription</keyword>
<accession>A0A9X0EFP8</accession>
<dbReference type="RefSeq" id="WP_037009861.1">
    <property type="nucleotide sequence ID" value="NZ_JRMB01000001.1"/>
</dbReference>
<comment type="similarity">
    <text evidence="1">Belongs to the LysR transcriptional regulatory family.</text>
</comment>
<dbReference type="PRINTS" id="PR00039">
    <property type="entry name" value="HTHLYSR"/>
</dbReference>
<dbReference type="Gene3D" id="3.40.190.10">
    <property type="entry name" value="Periplasmic binding protein-like II"/>
    <property type="match status" value="2"/>
</dbReference>
<evidence type="ECO:0000256" key="1">
    <source>
        <dbReference type="ARBA" id="ARBA00009437"/>
    </source>
</evidence>
<dbReference type="FunFam" id="1.10.10.10:FF:000001">
    <property type="entry name" value="LysR family transcriptional regulator"/>
    <property type="match status" value="1"/>
</dbReference>
<dbReference type="SUPFAM" id="SSF46785">
    <property type="entry name" value="Winged helix' DNA-binding domain"/>
    <property type="match status" value="1"/>
</dbReference>
<dbReference type="GO" id="GO:0032993">
    <property type="term" value="C:protein-DNA complex"/>
    <property type="evidence" value="ECO:0007669"/>
    <property type="project" value="TreeGrafter"/>
</dbReference>
<name>A0A9X0EFP8_9PSED</name>
<evidence type="ECO:0000313" key="6">
    <source>
        <dbReference type="EMBL" id="KGF64987.1"/>
    </source>
</evidence>
<dbReference type="AlphaFoldDB" id="A0A9X0EFP8"/>
<dbReference type="Gene3D" id="1.10.10.10">
    <property type="entry name" value="Winged helix-like DNA-binding domain superfamily/Winged helix DNA-binding domain"/>
    <property type="match status" value="1"/>
</dbReference>
<evidence type="ECO:0000256" key="4">
    <source>
        <dbReference type="ARBA" id="ARBA00023163"/>
    </source>
</evidence>
<dbReference type="EMBL" id="JRMB01000001">
    <property type="protein sequence ID" value="KGF64987.1"/>
    <property type="molecule type" value="Genomic_DNA"/>
</dbReference>
<evidence type="ECO:0000256" key="2">
    <source>
        <dbReference type="ARBA" id="ARBA00023015"/>
    </source>
</evidence>
<sequence length="318" mass="35087">MELRHLRYFVMVAEERHFTRAAARLNMQQPPLSQQIRALEAELGFDLFKRHPKGVDLTAGGQVFLQEAQDILAHVKEGSLKASRAAHGIEGQLSVGFTSSAATHPLIPRIIRAYRERFPGVSVLLKEGSAQQLTEETVDGSVDVGIVRAPVGRHQSIEFHRLLNEEMLLTLPVGHPLLARHGEGDEAPVIPLTDLADERFILVRRPGAPGMYANLITACQRAGFEPKVAFEVERMLTNVSLVAAGEGVSIVPASMKDVHKESVVYCHIGGSRPRLHAPVTLVCRSFNQLPPLANFIELSRQLSGRSYSKRHQRLKTGC</sequence>
<proteinExistence type="inferred from homology"/>
<dbReference type="Proteomes" id="UP000029719">
    <property type="component" value="Unassembled WGS sequence"/>
</dbReference>